<dbReference type="AlphaFoldDB" id="A0A7K1TZB1"/>
<feature type="domain" description="RecX second three-helical" evidence="5">
    <location>
        <begin position="51"/>
        <end position="90"/>
    </location>
</feature>
<dbReference type="EMBL" id="WRXN01000001">
    <property type="protein sequence ID" value="MVT07380.1"/>
    <property type="molecule type" value="Genomic_DNA"/>
</dbReference>
<evidence type="ECO:0000256" key="2">
    <source>
        <dbReference type="ARBA" id="ARBA00009695"/>
    </source>
</evidence>
<dbReference type="Pfam" id="PF21981">
    <property type="entry name" value="RecX_HTH3"/>
    <property type="match status" value="1"/>
</dbReference>
<dbReference type="Proteomes" id="UP000461730">
    <property type="component" value="Unassembled WGS sequence"/>
</dbReference>
<evidence type="ECO:0000313" key="8">
    <source>
        <dbReference type="Proteomes" id="UP000461730"/>
    </source>
</evidence>
<dbReference type="InterPro" id="IPR036388">
    <property type="entry name" value="WH-like_DNA-bd_sf"/>
</dbReference>
<feature type="domain" description="RecX third three-helical" evidence="6">
    <location>
        <begin position="102"/>
        <end position="144"/>
    </location>
</feature>
<evidence type="ECO:0000256" key="1">
    <source>
        <dbReference type="ARBA" id="ARBA00004496"/>
    </source>
</evidence>
<evidence type="ECO:0000256" key="4">
    <source>
        <dbReference type="ARBA" id="ARBA00022490"/>
    </source>
</evidence>
<gene>
    <name evidence="7" type="ORF">GO493_03835</name>
</gene>
<evidence type="ECO:0000259" key="5">
    <source>
        <dbReference type="Pfam" id="PF02631"/>
    </source>
</evidence>
<dbReference type="PANTHER" id="PTHR33602">
    <property type="entry name" value="REGULATORY PROTEIN RECX FAMILY PROTEIN"/>
    <property type="match status" value="1"/>
</dbReference>
<reference evidence="7 8" key="1">
    <citation type="submission" date="2019-12" db="EMBL/GenBank/DDBJ databases">
        <title>Chitinophaga sp. strain ysch24 (GDMCC 1.1355), whole genome shotgun sequence.</title>
        <authorList>
            <person name="Zhang X."/>
        </authorList>
    </citation>
    <scope>NUCLEOTIDE SEQUENCE [LARGE SCALE GENOMIC DNA]</scope>
    <source>
        <strain evidence="8">ysch24</strain>
    </source>
</reference>
<sequence length="160" mass="18557">MPSTAILKLRHYCAYQERCHSEIKNKCLELGLRGEEVDEAIAALISDNFLNEERFARAFAGGKFRTKQWGRKKILAELKQRQVSAYCIKKSMEEIDDAEYEHMLTSLAIKKYASLKGEQYLKRKYKTIQYLLQKGYEPELVQGAVEQIAKDQKNRETASD</sequence>
<proteinExistence type="inferred from homology"/>
<evidence type="ECO:0000313" key="7">
    <source>
        <dbReference type="EMBL" id="MVT07380.1"/>
    </source>
</evidence>
<name>A0A7K1TZB1_9BACT</name>
<dbReference type="Gene3D" id="1.10.10.10">
    <property type="entry name" value="Winged helix-like DNA-binding domain superfamily/Winged helix DNA-binding domain"/>
    <property type="match status" value="2"/>
</dbReference>
<accession>A0A7K1TZB1</accession>
<dbReference type="InterPro" id="IPR053925">
    <property type="entry name" value="RecX_HTH_3rd"/>
</dbReference>
<dbReference type="Pfam" id="PF02631">
    <property type="entry name" value="RecX_HTH2"/>
    <property type="match status" value="1"/>
</dbReference>
<comment type="caution">
    <text evidence="7">The sequence shown here is derived from an EMBL/GenBank/DDBJ whole genome shotgun (WGS) entry which is preliminary data.</text>
</comment>
<dbReference type="GO" id="GO:0005737">
    <property type="term" value="C:cytoplasm"/>
    <property type="evidence" value="ECO:0007669"/>
    <property type="project" value="UniProtKB-SubCell"/>
</dbReference>
<organism evidence="7 8">
    <name type="scientific">Chitinophaga tropicalis</name>
    <dbReference type="NCBI Taxonomy" id="2683588"/>
    <lineage>
        <taxon>Bacteria</taxon>
        <taxon>Pseudomonadati</taxon>
        <taxon>Bacteroidota</taxon>
        <taxon>Chitinophagia</taxon>
        <taxon>Chitinophagales</taxon>
        <taxon>Chitinophagaceae</taxon>
        <taxon>Chitinophaga</taxon>
    </lineage>
</organism>
<keyword evidence="4" id="KW-0963">Cytoplasm</keyword>
<evidence type="ECO:0000256" key="3">
    <source>
        <dbReference type="ARBA" id="ARBA00018111"/>
    </source>
</evidence>
<protein>
    <recommendedName>
        <fullName evidence="3">Regulatory protein RecX</fullName>
    </recommendedName>
</protein>
<comment type="subcellular location">
    <subcellularLocation>
        <location evidence="1">Cytoplasm</location>
    </subcellularLocation>
</comment>
<dbReference type="GO" id="GO:0006282">
    <property type="term" value="P:regulation of DNA repair"/>
    <property type="evidence" value="ECO:0007669"/>
    <property type="project" value="InterPro"/>
</dbReference>
<dbReference type="PANTHER" id="PTHR33602:SF1">
    <property type="entry name" value="REGULATORY PROTEIN RECX FAMILY PROTEIN"/>
    <property type="match status" value="1"/>
</dbReference>
<comment type="similarity">
    <text evidence="2">Belongs to the RecX family.</text>
</comment>
<dbReference type="InterPro" id="IPR053924">
    <property type="entry name" value="RecX_HTH_2nd"/>
</dbReference>
<dbReference type="RefSeq" id="WP_157304773.1">
    <property type="nucleotide sequence ID" value="NZ_WRXN01000001.1"/>
</dbReference>
<dbReference type="InterPro" id="IPR003783">
    <property type="entry name" value="Regulatory_RecX"/>
</dbReference>
<evidence type="ECO:0000259" key="6">
    <source>
        <dbReference type="Pfam" id="PF21981"/>
    </source>
</evidence>
<keyword evidence="8" id="KW-1185">Reference proteome</keyword>